<dbReference type="SMART" id="SM00448">
    <property type="entry name" value="REC"/>
    <property type="match status" value="1"/>
</dbReference>
<dbReference type="SUPFAM" id="SSF52172">
    <property type="entry name" value="CheY-like"/>
    <property type="match status" value="1"/>
</dbReference>
<evidence type="ECO:0000313" key="5">
    <source>
        <dbReference type="EMBL" id="AYV45566.1"/>
    </source>
</evidence>
<evidence type="ECO:0000256" key="3">
    <source>
        <dbReference type="PROSITE-ProRule" id="PRU00169"/>
    </source>
</evidence>
<evidence type="ECO:0000259" key="4">
    <source>
        <dbReference type="PROSITE" id="PS50110"/>
    </source>
</evidence>
<feature type="modified residue" description="4-aspartylphosphate" evidence="3">
    <location>
        <position position="51"/>
    </location>
</feature>
<accession>A0A2N5CR17</accession>
<keyword evidence="1 3" id="KW-0597">Phosphoprotein</keyword>
<dbReference type="KEGG" id="cfh:C1707_04490"/>
<name>A0A2N5CR17_9CAUL</name>
<evidence type="ECO:0000313" key="6">
    <source>
        <dbReference type="EMBL" id="PLR10607.1"/>
    </source>
</evidence>
<keyword evidence="2" id="KW-0902">Two-component regulatory system</keyword>
<evidence type="ECO:0000313" key="8">
    <source>
        <dbReference type="Proteomes" id="UP000281192"/>
    </source>
</evidence>
<dbReference type="AlphaFoldDB" id="A0A2N5CR17"/>
<dbReference type="InterPro" id="IPR001789">
    <property type="entry name" value="Sig_transdc_resp-reg_receiver"/>
</dbReference>
<sequence length="130" mass="14028">MRVLFVDDNAMNRLVVKSMLSAAEVEMVEAETAEVGLALIEAQPVDIVLMDFRMPGMDGLTAIRAIRARSDAKAQLPILMVTADDGLDLRARALAAGADDLLRKPVQMQPLFDAIAMAMAMGSRGEELVI</sequence>
<dbReference type="PROSITE" id="PS50110">
    <property type="entry name" value="RESPONSE_REGULATORY"/>
    <property type="match status" value="1"/>
</dbReference>
<feature type="domain" description="Response regulatory" evidence="4">
    <location>
        <begin position="2"/>
        <end position="119"/>
    </location>
</feature>
<dbReference type="EMBL" id="CP026100">
    <property type="protein sequence ID" value="AYV45566.1"/>
    <property type="molecule type" value="Genomic_DNA"/>
</dbReference>
<dbReference type="RefSeq" id="WP_101714144.1">
    <property type="nucleotide sequence ID" value="NZ_CP026100.1"/>
</dbReference>
<dbReference type="CDD" id="cd17546">
    <property type="entry name" value="REC_hyHK_CKI1_RcsC-like"/>
    <property type="match status" value="1"/>
</dbReference>
<dbReference type="Gene3D" id="3.40.50.2300">
    <property type="match status" value="1"/>
</dbReference>
<dbReference type="Pfam" id="PF00072">
    <property type="entry name" value="Response_reg"/>
    <property type="match status" value="1"/>
</dbReference>
<dbReference type="Proteomes" id="UP000281192">
    <property type="component" value="Chromosome"/>
</dbReference>
<protein>
    <submittedName>
        <fullName evidence="6">Response regulator</fullName>
    </submittedName>
</protein>
<dbReference type="Proteomes" id="UP000234483">
    <property type="component" value="Unassembled WGS sequence"/>
</dbReference>
<proteinExistence type="predicted"/>
<dbReference type="EMBL" id="PJRQ01000037">
    <property type="protein sequence ID" value="PLR10607.1"/>
    <property type="molecule type" value="Genomic_DNA"/>
</dbReference>
<dbReference type="OrthoDB" id="9808843at2"/>
<evidence type="ECO:0000256" key="1">
    <source>
        <dbReference type="ARBA" id="ARBA00022553"/>
    </source>
</evidence>
<gene>
    <name evidence="5" type="ORF">C1707_04490</name>
    <name evidence="6" type="ORF">CFHF_16785</name>
</gene>
<dbReference type="PANTHER" id="PTHR45339:SF1">
    <property type="entry name" value="HYBRID SIGNAL TRANSDUCTION HISTIDINE KINASE J"/>
    <property type="match status" value="1"/>
</dbReference>
<dbReference type="InterPro" id="IPR011006">
    <property type="entry name" value="CheY-like_superfamily"/>
</dbReference>
<organism evidence="6 7">
    <name type="scientific">Caulobacter flavus</name>
    <dbReference type="NCBI Taxonomy" id="1679497"/>
    <lineage>
        <taxon>Bacteria</taxon>
        <taxon>Pseudomonadati</taxon>
        <taxon>Pseudomonadota</taxon>
        <taxon>Alphaproteobacteria</taxon>
        <taxon>Caulobacterales</taxon>
        <taxon>Caulobacteraceae</taxon>
        <taxon>Caulobacter</taxon>
    </lineage>
</organism>
<reference evidence="5 8" key="2">
    <citation type="submission" date="2018-01" db="EMBL/GenBank/DDBJ databases">
        <title>Complete genome sequence of Caulobacter flavus RHGG3.</title>
        <authorList>
            <person name="Yang E."/>
        </authorList>
    </citation>
    <scope>NUCLEOTIDE SEQUENCE [LARGE SCALE GENOMIC DNA]</scope>
    <source>
        <strain evidence="5 8">RHGG3</strain>
    </source>
</reference>
<reference evidence="6 7" key="1">
    <citation type="submission" date="2017-12" db="EMBL/GenBank/DDBJ databases">
        <title>The genome sequence of Caulobacter flavus CGMCC1 15093.</title>
        <authorList>
            <person name="Gao J."/>
            <person name="Mao X."/>
            <person name="Sun J."/>
        </authorList>
    </citation>
    <scope>NUCLEOTIDE SEQUENCE [LARGE SCALE GENOMIC DNA]</scope>
    <source>
        <strain evidence="6 7">CGMCC1 15093</strain>
    </source>
</reference>
<keyword evidence="8" id="KW-1185">Reference proteome</keyword>
<evidence type="ECO:0000256" key="2">
    <source>
        <dbReference type="ARBA" id="ARBA00023012"/>
    </source>
</evidence>
<dbReference type="GO" id="GO:0000160">
    <property type="term" value="P:phosphorelay signal transduction system"/>
    <property type="evidence" value="ECO:0007669"/>
    <property type="project" value="UniProtKB-KW"/>
</dbReference>
<evidence type="ECO:0000313" key="7">
    <source>
        <dbReference type="Proteomes" id="UP000234483"/>
    </source>
</evidence>
<dbReference type="PANTHER" id="PTHR45339">
    <property type="entry name" value="HYBRID SIGNAL TRANSDUCTION HISTIDINE KINASE J"/>
    <property type="match status" value="1"/>
</dbReference>